<gene>
    <name evidence="1" type="ORF">Pflav_027460</name>
</gene>
<dbReference type="EMBL" id="AP022870">
    <property type="protein sequence ID" value="BCB76336.1"/>
    <property type="molecule type" value="Genomic_DNA"/>
</dbReference>
<keyword evidence="2" id="KW-1185">Reference proteome</keyword>
<evidence type="ECO:0000313" key="2">
    <source>
        <dbReference type="Proteomes" id="UP000502508"/>
    </source>
</evidence>
<dbReference type="Proteomes" id="UP000502508">
    <property type="component" value="Chromosome"/>
</dbReference>
<reference evidence="1 2" key="2">
    <citation type="submission" date="2020-03" db="EMBL/GenBank/DDBJ databases">
        <authorList>
            <person name="Ichikawa N."/>
            <person name="Kimura A."/>
            <person name="Kitahashi Y."/>
            <person name="Uohara A."/>
        </authorList>
    </citation>
    <scope>NUCLEOTIDE SEQUENCE [LARGE SCALE GENOMIC DNA]</scope>
    <source>
        <strain evidence="1 2">NBRC 107702</strain>
    </source>
</reference>
<dbReference type="KEGG" id="pfla:Pflav_027460"/>
<dbReference type="InterPro" id="IPR026334">
    <property type="entry name" value="FxSxx-COOH"/>
</dbReference>
<protein>
    <recommendedName>
        <fullName evidence="3">FXSXX-COOH protein</fullName>
    </recommendedName>
</protein>
<dbReference type="RefSeq" id="WP_173036417.1">
    <property type="nucleotide sequence ID" value="NZ_AP022870.1"/>
</dbReference>
<reference evidence="1 2" key="1">
    <citation type="submission" date="2020-03" db="EMBL/GenBank/DDBJ databases">
        <title>Whole genome shotgun sequence of Phytohabitans flavus NBRC 107702.</title>
        <authorList>
            <person name="Komaki H."/>
            <person name="Tamura T."/>
        </authorList>
    </citation>
    <scope>NUCLEOTIDE SEQUENCE [LARGE SCALE GENOMIC DNA]</scope>
    <source>
        <strain evidence="1 2">NBRC 107702</strain>
    </source>
</reference>
<dbReference type="AlphaFoldDB" id="A0A6F8XR96"/>
<accession>A0A6F8XR96</accession>
<dbReference type="NCBIfam" id="TIGR04268">
    <property type="entry name" value="FxSxx-COOH"/>
    <property type="match status" value="1"/>
</dbReference>
<sequence length="62" mass="6650">MYEAPEVQPDAQSSAIPDLRSVPLEAVLATDDSVLSNAVRRLLGDLSRPSERYAAHGNALDT</sequence>
<evidence type="ECO:0000313" key="1">
    <source>
        <dbReference type="EMBL" id="BCB76336.1"/>
    </source>
</evidence>
<evidence type="ECO:0008006" key="3">
    <source>
        <dbReference type="Google" id="ProtNLM"/>
    </source>
</evidence>
<proteinExistence type="predicted"/>
<name>A0A6F8XR96_9ACTN</name>
<organism evidence="1 2">
    <name type="scientific">Phytohabitans flavus</name>
    <dbReference type="NCBI Taxonomy" id="1076124"/>
    <lineage>
        <taxon>Bacteria</taxon>
        <taxon>Bacillati</taxon>
        <taxon>Actinomycetota</taxon>
        <taxon>Actinomycetes</taxon>
        <taxon>Micromonosporales</taxon>
        <taxon>Micromonosporaceae</taxon>
    </lineage>
</organism>